<evidence type="ECO:0000313" key="2">
    <source>
        <dbReference type="EMBL" id="GEL95055.1"/>
    </source>
</evidence>
<evidence type="ECO:0000313" key="3">
    <source>
        <dbReference type="Proteomes" id="UP000321720"/>
    </source>
</evidence>
<keyword evidence="1" id="KW-1133">Transmembrane helix</keyword>
<evidence type="ECO:0008006" key="4">
    <source>
        <dbReference type="Google" id="ProtNLM"/>
    </source>
</evidence>
<dbReference type="RefSeq" id="WP_146842696.1">
    <property type="nucleotide sequence ID" value="NZ_BJWG01000006.1"/>
</dbReference>
<keyword evidence="1" id="KW-0472">Membrane</keyword>
<dbReference type="EMBL" id="BJWG01000006">
    <property type="protein sequence ID" value="GEL95055.1"/>
    <property type="molecule type" value="Genomic_DNA"/>
</dbReference>
<reference evidence="2 3" key="1">
    <citation type="submission" date="2019-07" db="EMBL/GenBank/DDBJ databases">
        <title>Whole genome shotgun sequence of Cellulomonas composti NBRC 100758.</title>
        <authorList>
            <person name="Hosoyama A."/>
            <person name="Uohara A."/>
            <person name="Ohji S."/>
            <person name="Ichikawa N."/>
        </authorList>
    </citation>
    <scope>NUCLEOTIDE SEQUENCE [LARGE SCALE GENOMIC DNA]</scope>
    <source>
        <strain evidence="2 3">NBRC 100758</strain>
    </source>
</reference>
<dbReference type="OrthoDB" id="4828599at2"/>
<keyword evidence="1" id="KW-0812">Transmembrane</keyword>
<keyword evidence="3" id="KW-1185">Reference proteome</keyword>
<accession>A0A511JAN3</accession>
<protein>
    <recommendedName>
        <fullName evidence="4">DZANK-type domain-containing protein</fullName>
    </recommendedName>
</protein>
<dbReference type="Proteomes" id="UP000321720">
    <property type="component" value="Unassembled WGS sequence"/>
</dbReference>
<name>A0A511JAN3_9CELL</name>
<comment type="caution">
    <text evidence="2">The sequence shown here is derived from an EMBL/GenBank/DDBJ whole genome shotgun (WGS) entry which is preliminary data.</text>
</comment>
<proteinExistence type="predicted"/>
<dbReference type="AlphaFoldDB" id="A0A511JAN3"/>
<gene>
    <name evidence="2" type="ORF">CCO02nite_17130</name>
</gene>
<evidence type="ECO:0000256" key="1">
    <source>
        <dbReference type="SAM" id="Phobius"/>
    </source>
</evidence>
<sequence>MTDLDATGDMLQVTCPECGTVSAVRATARLASDFCPSCDYPLFWARPQSSALAEDESDDARWRAPGASGSVLASTLACPSCAELNSPTAVTCVRCGESMTPPPPAPVPAPPAPQPVVVVQAPPEQIPCDHPDTWWVVVLTATVSVAVTLLIVWLV</sequence>
<feature type="transmembrane region" description="Helical" evidence="1">
    <location>
        <begin position="134"/>
        <end position="154"/>
    </location>
</feature>
<organism evidence="2 3">
    <name type="scientific">Cellulomonas composti</name>
    <dbReference type="NCBI Taxonomy" id="266130"/>
    <lineage>
        <taxon>Bacteria</taxon>
        <taxon>Bacillati</taxon>
        <taxon>Actinomycetota</taxon>
        <taxon>Actinomycetes</taxon>
        <taxon>Micrococcales</taxon>
        <taxon>Cellulomonadaceae</taxon>
        <taxon>Cellulomonas</taxon>
    </lineage>
</organism>